<dbReference type="InterPro" id="IPR019734">
    <property type="entry name" value="TPR_rpt"/>
</dbReference>
<keyword evidence="5" id="KW-1185">Reference proteome</keyword>
<comment type="caution">
    <text evidence="4">The sequence shown here is derived from an EMBL/GenBank/DDBJ whole genome shotgun (WGS) entry which is preliminary data.</text>
</comment>
<evidence type="ECO:0000256" key="1">
    <source>
        <dbReference type="ARBA" id="ARBA00022737"/>
    </source>
</evidence>
<dbReference type="EMBL" id="JBDIML010000004">
    <property type="protein sequence ID" value="MEN2768134.1"/>
    <property type="molecule type" value="Genomic_DNA"/>
</dbReference>
<dbReference type="RefSeq" id="WP_345825617.1">
    <property type="nucleotide sequence ID" value="NZ_JBDIML010000004.1"/>
</dbReference>
<evidence type="ECO:0000259" key="3">
    <source>
        <dbReference type="PROSITE" id="PS50943"/>
    </source>
</evidence>
<dbReference type="SUPFAM" id="SSF48452">
    <property type="entry name" value="TPR-like"/>
    <property type="match status" value="1"/>
</dbReference>
<dbReference type="InterPro" id="IPR010982">
    <property type="entry name" value="Lambda_DNA-bd_dom_sf"/>
</dbReference>
<dbReference type="InterPro" id="IPR011990">
    <property type="entry name" value="TPR-like_helical_dom_sf"/>
</dbReference>
<dbReference type="Pfam" id="PF01381">
    <property type="entry name" value="HTH_3"/>
    <property type="match status" value="1"/>
</dbReference>
<dbReference type="PANTHER" id="PTHR44943:SF8">
    <property type="entry name" value="TPR REPEAT-CONTAINING PROTEIN MJ0263"/>
    <property type="match status" value="1"/>
</dbReference>
<dbReference type="InterPro" id="IPR001387">
    <property type="entry name" value="Cro/C1-type_HTH"/>
</dbReference>
<dbReference type="Gene3D" id="1.10.260.40">
    <property type="entry name" value="lambda repressor-like DNA-binding domains"/>
    <property type="match status" value="1"/>
</dbReference>
<accession>A0ABU9XIP7</accession>
<dbReference type="Gene3D" id="1.25.40.10">
    <property type="entry name" value="Tetratricopeptide repeat domain"/>
    <property type="match status" value="1"/>
</dbReference>
<keyword evidence="2" id="KW-0802">TPR repeat</keyword>
<sequence length="421" mass="49622">MEIGSFIKLQRVKQGMTQEELAEGIVSMSYLSKIENQRTEASPEVISMLCTRLGIELDSEKDITIKEKCEQWFNMLFEVNNKDEIIEKYIELNELMTMVRSDSLMMFEIHKIRYFLIMGELDNALEQINSLNEISGTFDSLHLFYWYKFKGNFATTNNEYNQAMRMYRLAEDKINQVNLSDSEIADLQYTIAVTHSKLLNTLEVIEYSNKAIDIFQKEYNFIRCAQCHILLGISYRRIKMYEKAIKHYNLARHLGELNKNNNIIQLTNQNLGYLYSAIGDSKEAIKHYRGAIDDEAVGLNERLIATTNLIKEYYKTHNFEKALEVIEKAKRLLDLAKNNVFYELYYYIIHSYIYAINDQYDQFTKLVIEDLIPYLKKHKDHGNLILFTNMLAKHFEQVGKYKDSVKYYKLANLTYEEIVNL</sequence>
<dbReference type="Pfam" id="PF13176">
    <property type="entry name" value="TPR_7"/>
    <property type="match status" value="1"/>
</dbReference>
<feature type="domain" description="HTH cro/C1-type" evidence="3">
    <location>
        <begin position="7"/>
        <end position="60"/>
    </location>
</feature>
<reference evidence="4 5" key="1">
    <citation type="submission" date="2024-05" db="EMBL/GenBank/DDBJ databases">
        <authorList>
            <person name="Haq I."/>
            <person name="Ullah Z."/>
            <person name="Ahmad R."/>
            <person name="Li M."/>
            <person name="Tong Y."/>
        </authorList>
    </citation>
    <scope>NUCLEOTIDE SEQUENCE [LARGE SCALE GENOMIC DNA]</scope>
    <source>
        <strain evidence="4 5">16A2E</strain>
    </source>
</reference>
<dbReference type="CDD" id="cd00093">
    <property type="entry name" value="HTH_XRE"/>
    <property type="match status" value="1"/>
</dbReference>
<gene>
    <name evidence="4" type="ORF">ABC228_13205</name>
</gene>
<proteinExistence type="predicted"/>
<dbReference type="Proteomes" id="UP001444625">
    <property type="component" value="Unassembled WGS sequence"/>
</dbReference>
<keyword evidence="1" id="KW-0677">Repeat</keyword>
<evidence type="ECO:0000313" key="5">
    <source>
        <dbReference type="Proteomes" id="UP001444625"/>
    </source>
</evidence>
<dbReference type="SUPFAM" id="SSF47413">
    <property type="entry name" value="lambda repressor-like DNA-binding domains"/>
    <property type="match status" value="1"/>
</dbReference>
<evidence type="ECO:0000256" key="2">
    <source>
        <dbReference type="ARBA" id="ARBA00022803"/>
    </source>
</evidence>
<dbReference type="PROSITE" id="PS50943">
    <property type="entry name" value="HTH_CROC1"/>
    <property type="match status" value="1"/>
</dbReference>
<dbReference type="InterPro" id="IPR051685">
    <property type="entry name" value="Ycf3/AcsC/BcsC/TPR_MFPF"/>
</dbReference>
<dbReference type="PANTHER" id="PTHR44943">
    <property type="entry name" value="CELLULOSE SYNTHASE OPERON PROTEIN C"/>
    <property type="match status" value="1"/>
</dbReference>
<evidence type="ECO:0000313" key="4">
    <source>
        <dbReference type="EMBL" id="MEN2768134.1"/>
    </source>
</evidence>
<organism evidence="4 5">
    <name type="scientific">Ornithinibacillus xuwenensis</name>
    <dbReference type="NCBI Taxonomy" id="3144668"/>
    <lineage>
        <taxon>Bacteria</taxon>
        <taxon>Bacillati</taxon>
        <taxon>Bacillota</taxon>
        <taxon>Bacilli</taxon>
        <taxon>Bacillales</taxon>
        <taxon>Bacillaceae</taxon>
        <taxon>Ornithinibacillus</taxon>
    </lineage>
</organism>
<name>A0ABU9XIP7_9BACI</name>
<dbReference type="SMART" id="SM00530">
    <property type="entry name" value="HTH_XRE"/>
    <property type="match status" value="1"/>
</dbReference>
<protein>
    <submittedName>
        <fullName evidence="4">Helix-turn-helix domain-containing protein</fullName>
    </submittedName>
</protein>
<dbReference type="SMART" id="SM00028">
    <property type="entry name" value="TPR"/>
    <property type="match status" value="4"/>
</dbReference>